<evidence type="ECO:0000313" key="4">
    <source>
        <dbReference type="Proteomes" id="UP000076586"/>
    </source>
</evidence>
<comment type="caution">
    <text evidence="3">The sequence shown here is derived from an EMBL/GenBank/DDBJ whole genome shotgun (WGS) entry which is preliminary data.</text>
</comment>
<dbReference type="OrthoDB" id="1108781at2"/>
<proteinExistence type="predicted"/>
<dbReference type="Pfam" id="PF18911">
    <property type="entry name" value="PKD_4"/>
    <property type="match status" value="1"/>
</dbReference>
<keyword evidence="1" id="KW-0812">Transmembrane</keyword>
<protein>
    <submittedName>
        <fullName evidence="3">Gliding motility-associated C-terminal domain-containing protein</fullName>
    </submittedName>
</protein>
<dbReference type="CDD" id="cd00146">
    <property type="entry name" value="PKD"/>
    <property type="match status" value="1"/>
</dbReference>
<accession>A0A161LCQ3</accession>
<organism evidence="3 4">
    <name type="scientific">Paludibacter jiangxiensis</name>
    <dbReference type="NCBI Taxonomy" id="681398"/>
    <lineage>
        <taxon>Bacteria</taxon>
        <taxon>Pseudomonadati</taxon>
        <taxon>Bacteroidota</taxon>
        <taxon>Bacteroidia</taxon>
        <taxon>Bacteroidales</taxon>
        <taxon>Paludibacteraceae</taxon>
        <taxon>Paludibacter</taxon>
    </lineage>
</organism>
<sequence>MNKRHNLIIGLIICLTIISLGLFGANPNLINLGFENGNFNGWTGYTRVYSTDVPTYNTPWIQVLLPNSRRQVIMTDTTAYDPTVGNLLKIIPKGYKYSARLGDVIRSADVTQGNNMGFRCWQQKLQYKLAVDSTNSLLIMKFACVLQYASDHSTLVEPRFKLTLYDSSGNEINTCTNYDVYSSSNSVKGFQTYNSTNSLYSIAPQIQWRDWTTVGADLSAYKGQTITLEFMSTDCTGRFHFGYAYFVADYQPMKISTDFCGSSDTAKLTAPTGFESYRWRDVNTHKIVNTDTTLSTLAVPMIGKDSVIYHCIMRSATGCIDSLSTTILKYKPVASFTAKMVGSCTADSVQFSNLATTNRGKLTYLWDYGDGTTDTISSKVHLHHYNTSGHHKVTLTVYNPPSTCSIDTVKDVESIDVDLVGLKADQDSICIGSSTGKLRANGAWTYEWSTNPGTFNLDSIKSGLSAGTYWVKGYDSTHNCTSNKHYTTISEESEWMDSIQGHNWFCSGDSTKLYASGWYVNMNKQTGIAKTPLTYQWSNGALTDTINTNKAGTYTVIATDKWGCSRTSSYNVKEKVLPLINFTVSPNTINSKRNLVSCSINQEPSVLYNWTFGDNTGVSTGNSVIHYYSQNLPSALYTIALKDSDTVYGCTNSGTTSILLEPFVPNVFTPNGDEHNDYFMPNYEMDVYDRYGILLYSGTKESNGWDGSYKGQRLEPDTYFYIIHYTDYNNQKQTIKGYITLIR</sequence>
<keyword evidence="4" id="KW-1185">Reference proteome</keyword>
<dbReference type="InterPro" id="IPR035986">
    <property type="entry name" value="PKD_dom_sf"/>
</dbReference>
<dbReference type="AlphaFoldDB" id="A0A161LCQ3"/>
<feature type="domain" description="PKD" evidence="2">
    <location>
        <begin position="603"/>
        <end position="628"/>
    </location>
</feature>
<reference evidence="4" key="1">
    <citation type="submission" date="2016-04" db="EMBL/GenBank/DDBJ databases">
        <title>Draft genome sequence of Paludibacter jiangxiensis strain NM7.</title>
        <authorList>
            <person name="Qiu Y."/>
            <person name="Matsuura N."/>
            <person name="Ohashi A."/>
            <person name="Tourlousse M.D."/>
            <person name="Sekiguchi Y."/>
        </authorList>
    </citation>
    <scope>NUCLEOTIDE SEQUENCE [LARGE SCALE GENOMIC DNA]</scope>
    <source>
        <strain evidence="4">NM7</strain>
    </source>
</reference>
<evidence type="ECO:0000256" key="1">
    <source>
        <dbReference type="SAM" id="Phobius"/>
    </source>
</evidence>
<name>A0A161LCQ3_9BACT</name>
<keyword evidence="1" id="KW-0472">Membrane</keyword>
<keyword evidence="1" id="KW-1133">Transmembrane helix</keyword>
<dbReference type="PROSITE" id="PS50093">
    <property type="entry name" value="PKD"/>
    <property type="match status" value="2"/>
</dbReference>
<dbReference type="STRING" id="681398.PJIAN_166"/>
<dbReference type="Proteomes" id="UP000076586">
    <property type="component" value="Unassembled WGS sequence"/>
</dbReference>
<gene>
    <name evidence="3" type="ORF">PJIAN_166</name>
</gene>
<dbReference type="Gene3D" id="2.60.40.10">
    <property type="entry name" value="Immunoglobulins"/>
    <property type="match status" value="2"/>
</dbReference>
<evidence type="ECO:0000313" key="3">
    <source>
        <dbReference type="EMBL" id="GAT61487.1"/>
    </source>
</evidence>
<dbReference type="SUPFAM" id="SSF49299">
    <property type="entry name" value="PKD domain"/>
    <property type="match status" value="2"/>
</dbReference>
<evidence type="ECO:0000259" key="2">
    <source>
        <dbReference type="PROSITE" id="PS50093"/>
    </source>
</evidence>
<dbReference type="InterPro" id="IPR000601">
    <property type="entry name" value="PKD_dom"/>
</dbReference>
<dbReference type="NCBIfam" id="TIGR04131">
    <property type="entry name" value="Bac_Flav_CTERM"/>
    <property type="match status" value="1"/>
</dbReference>
<feature type="domain" description="PKD" evidence="2">
    <location>
        <begin position="332"/>
        <end position="399"/>
    </location>
</feature>
<dbReference type="RefSeq" id="WP_068701045.1">
    <property type="nucleotide sequence ID" value="NZ_BDCR01000001.1"/>
</dbReference>
<dbReference type="SMART" id="SM00089">
    <property type="entry name" value="PKD"/>
    <property type="match status" value="2"/>
</dbReference>
<dbReference type="InterPro" id="IPR013783">
    <property type="entry name" value="Ig-like_fold"/>
</dbReference>
<reference evidence="4" key="2">
    <citation type="journal article" date="2017" name="Genome Announc.">
        <title>Draft genome sequence of Paludibacter jiangxiensis NM7(T), a propionate-producing fermentative bacterium.</title>
        <authorList>
            <person name="Qiu Y.-L."/>
            <person name="Tourlousse D.M."/>
            <person name="Matsuura N."/>
            <person name="Ohashi A."/>
            <person name="Sekiguchi Y."/>
        </authorList>
    </citation>
    <scope>NUCLEOTIDE SEQUENCE [LARGE SCALE GENOMIC DNA]</scope>
    <source>
        <strain evidence="4">NM7</strain>
    </source>
</reference>
<dbReference type="InterPro" id="IPR026341">
    <property type="entry name" value="T9SS_type_B"/>
</dbReference>
<dbReference type="EMBL" id="BDCR01000001">
    <property type="protein sequence ID" value="GAT61487.1"/>
    <property type="molecule type" value="Genomic_DNA"/>
</dbReference>
<dbReference type="Pfam" id="PF13585">
    <property type="entry name" value="CHU_C"/>
    <property type="match status" value="1"/>
</dbReference>
<dbReference type="InterPro" id="IPR022409">
    <property type="entry name" value="PKD/Chitinase_dom"/>
</dbReference>
<feature type="transmembrane region" description="Helical" evidence="1">
    <location>
        <begin position="7"/>
        <end position="25"/>
    </location>
</feature>